<comment type="caution">
    <text evidence="2">The sequence shown here is derived from an EMBL/GenBank/DDBJ whole genome shotgun (WGS) entry which is preliminary data.</text>
</comment>
<protein>
    <submittedName>
        <fullName evidence="2">Uncharacterized protein</fullName>
    </submittedName>
</protein>
<feature type="region of interest" description="Disordered" evidence="1">
    <location>
        <begin position="33"/>
        <end position="55"/>
    </location>
</feature>
<accession>A0ABQ9CZZ2</accession>
<sequence>MQGGGGGNMQSHGDSPITARSFLANMARVQVEKSPCREAEPKMELSTWPGRASHDEWSGEFHQIWDPDSESQENRKQVAQCAHGKSESGGNLHRTGQAWGGGSKQQGPKAAPTHGGGEWRECRGAVGSQEMHRQQECEMPVQHMGSRESAVLSWAGMLMSTVRKEKKCNHGPVAGLTILFVSLIYWTETTIVQESETAAVKIDSNSTLRERPAREILLSLLEMKVEKEL</sequence>
<keyword evidence="3" id="KW-1185">Reference proteome</keyword>
<feature type="compositionally biased region" description="Basic and acidic residues" evidence="1">
    <location>
        <begin position="33"/>
        <end position="43"/>
    </location>
</feature>
<evidence type="ECO:0000313" key="3">
    <source>
        <dbReference type="Proteomes" id="UP001145742"/>
    </source>
</evidence>
<evidence type="ECO:0000313" key="2">
    <source>
        <dbReference type="EMBL" id="KAJ7409732.1"/>
    </source>
</evidence>
<dbReference type="Proteomes" id="UP001145742">
    <property type="component" value="Unassembled WGS sequence"/>
</dbReference>
<feature type="region of interest" description="Disordered" evidence="1">
    <location>
        <begin position="82"/>
        <end position="121"/>
    </location>
</feature>
<evidence type="ECO:0000256" key="1">
    <source>
        <dbReference type="SAM" id="MobiDB-lite"/>
    </source>
</evidence>
<reference evidence="2" key="1">
    <citation type="submission" date="2019-10" db="EMBL/GenBank/DDBJ databases">
        <authorList>
            <person name="Soares A.E.R."/>
            <person name="Aleixo A."/>
            <person name="Schneider P."/>
            <person name="Miyaki C.Y."/>
            <person name="Schneider M.P."/>
            <person name="Mello C."/>
            <person name="Vasconcelos A.T.R."/>
        </authorList>
    </citation>
    <scope>NUCLEOTIDE SEQUENCE</scope>
    <source>
        <tissue evidence="2">Muscle</tissue>
    </source>
</reference>
<proteinExistence type="predicted"/>
<organism evidence="2 3">
    <name type="scientific">Willisornis vidua</name>
    <name type="common">Xingu scale-backed antbird</name>
    <dbReference type="NCBI Taxonomy" id="1566151"/>
    <lineage>
        <taxon>Eukaryota</taxon>
        <taxon>Metazoa</taxon>
        <taxon>Chordata</taxon>
        <taxon>Craniata</taxon>
        <taxon>Vertebrata</taxon>
        <taxon>Euteleostomi</taxon>
        <taxon>Archelosauria</taxon>
        <taxon>Archosauria</taxon>
        <taxon>Dinosauria</taxon>
        <taxon>Saurischia</taxon>
        <taxon>Theropoda</taxon>
        <taxon>Coelurosauria</taxon>
        <taxon>Aves</taxon>
        <taxon>Neognathae</taxon>
        <taxon>Neoaves</taxon>
        <taxon>Telluraves</taxon>
        <taxon>Australaves</taxon>
        <taxon>Passeriformes</taxon>
        <taxon>Thamnophilidae</taxon>
        <taxon>Willisornis</taxon>
    </lineage>
</organism>
<name>A0ABQ9CZZ2_9PASS</name>
<gene>
    <name evidence="2" type="ORF">WISP_112407</name>
</gene>
<dbReference type="EMBL" id="WHWB01034455">
    <property type="protein sequence ID" value="KAJ7409732.1"/>
    <property type="molecule type" value="Genomic_DNA"/>
</dbReference>